<dbReference type="PANTHER" id="PTHR47371:SF3">
    <property type="entry name" value="PHOSPHOGLYCEROL TRANSFERASE I"/>
    <property type="match status" value="1"/>
</dbReference>
<keyword evidence="5 6" id="KW-0472">Membrane</keyword>
<evidence type="ECO:0000313" key="9">
    <source>
        <dbReference type="Proteomes" id="UP000523821"/>
    </source>
</evidence>
<organism evidence="8 9">
    <name type="scientific">Prosthecomicrobium pneumaticum</name>
    <dbReference type="NCBI Taxonomy" id="81895"/>
    <lineage>
        <taxon>Bacteria</taxon>
        <taxon>Pseudomonadati</taxon>
        <taxon>Pseudomonadota</taxon>
        <taxon>Alphaproteobacteria</taxon>
        <taxon>Hyphomicrobiales</taxon>
        <taxon>Kaistiaceae</taxon>
        <taxon>Prosthecomicrobium</taxon>
    </lineage>
</organism>
<dbReference type="SUPFAM" id="SSF53649">
    <property type="entry name" value="Alkaline phosphatase-like"/>
    <property type="match status" value="1"/>
</dbReference>
<dbReference type="Pfam" id="PF00884">
    <property type="entry name" value="Sulfatase"/>
    <property type="match status" value="1"/>
</dbReference>
<dbReference type="RefSeq" id="WP_183851648.1">
    <property type="nucleotide sequence ID" value="NZ_JACHOO010000001.1"/>
</dbReference>
<reference evidence="8 9" key="1">
    <citation type="submission" date="2020-08" db="EMBL/GenBank/DDBJ databases">
        <title>Genomic Encyclopedia of Type Strains, Phase IV (KMG-IV): sequencing the most valuable type-strain genomes for metagenomic binning, comparative biology and taxonomic classification.</title>
        <authorList>
            <person name="Goeker M."/>
        </authorList>
    </citation>
    <scope>NUCLEOTIDE SEQUENCE [LARGE SCALE GENOMIC DNA]</scope>
    <source>
        <strain evidence="8 9">DSM 16268</strain>
    </source>
</reference>
<keyword evidence="4 6" id="KW-1133">Transmembrane helix</keyword>
<keyword evidence="2" id="KW-1003">Cell membrane</keyword>
<dbReference type="InterPro" id="IPR000917">
    <property type="entry name" value="Sulfatase_N"/>
</dbReference>
<evidence type="ECO:0000259" key="7">
    <source>
        <dbReference type="Pfam" id="PF00884"/>
    </source>
</evidence>
<dbReference type="InterPro" id="IPR017850">
    <property type="entry name" value="Alkaline_phosphatase_core_sf"/>
</dbReference>
<dbReference type="GO" id="GO:0005886">
    <property type="term" value="C:plasma membrane"/>
    <property type="evidence" value="ECO:0007669"/>
    <property type="project" value="UniProtKB-SubCell"/>
</dbReference>
<keyword evidence="9" id="KW-1185">Reference proteome</keyword>
<evidence type="ECO:0000256" key="1">
    <source>
        <dbReference type="ARBA" id="ARBA00004651"/>
    </source>
</evidence>
<gene>
    <name evidence="8" type="ORF">GGQ63_000105</name>
</gene>
<dbReference type="EMBL" id="JACHOO010000001">
    <property type="protein sequence ID" value="MBB5751062.1"/>
    <property type="molecule type" value="Genomic_DNA"/>
</dbReference>
<evidence type="ECO:0000256" key="2">
    <source>
        <dbReference type="ARBA" id="ARBA00022475"/>
    </source>
</evidence>
<comment type="caution">
    <text evidence="8">The sequence shown here is derived from an EMBL/GenBank/DDBJ whole genome shotgun (WGS) entry which is preliminary data.</text>
</comment>
<dbReference type="Proteomes" id="UP000523821">
    <property type="component" value="Unassembled WGS sequence"/>
</dbReference>
<accession>A0A7W9FIU9</accession>
<keyword evidence="3 6" id="KW-0812">Transmembrane</keyword>
<evidence type="ECO:0000313" key="8">
    <source>
        <dbReference type="EMBL" id="MBB5751062.1"/>
    </source>
</evidence>
<protein>
    <recommendedName>
        <fullName evidence="7">Sulfatase N-terminal domain-containing protein</fullName>
    </recommendedName>
</protein>
<dbReference type="PANTHER" id="PTHR47371">
    <property type="entry name" value="LIPOTEICHOIC ACID SYNTHASE"/>
    <property type="match status" value="1"/>
</dbReference>
<evidence type="ECO:0000256" key="5">
    <source>
        <dbReference type="ARBA" id="ARBA00023136"/>
    </source>
</evidence>
<feature type="transmembrane region" description="Helical" evidence="6">
    <location>
        <begin position="37"/>
        <end position="56"/>
    </location>
</feature>
<evidence type="ECO:0000256" key="6">
    <source>
        <dbReference type="SAM" id="Phobius"/>
    </source>
</evidence>
<feature type="domain" description="Sulfatase N-terminal" evidence="7">
    <location>
        <begin position="181"/>
        <end position="385"/>
    </location>
</feature>
<dbReference type="AlphaFoldDB" id="A0A7W9FIU9"/>
<feature type="transmembrane region" description="Helical" evidence="6">
    <location>
        <begin position="62"/>
        <end position="80"/>
    </location>
</feature>
<comment type="subcellular location">
    <subcellularLocation>
        <location evidence="1">Cell membrane</location>
        <topology evidence="1">Multi-pass membrane protein</topology>
    </subcellularLocation>
</comment>
<dbReference type="Gene3D" id="3.40.720.10">
    <property type="entry name" value="Alkaline Phosphatase, subunit A"/>
    <property type="match status" value="1"/>
</dbReference>
<dbReference type="InterPro" id="IPR050448">
    <property type="entry name" value="OpgB/LTA_synthase_biosynth"/>
</dbReference>
<evidence type="ECO:0000256" key="3">
    <source>
        <dbReference type="ARBA" id="ARBA00022692"/>
    </source>
</evidence>
<evidence type="ECO:0000256" key="4">
    <source>
        <dbReference type="ARBA" id="ARBA00022989"/>
    </source>
</evidence>
<sequence length="508" mass="55473">MKHRHVGLNLLPDDLATLADGGARVLLRDYRGLSRGAFAWSAAAFAATAAIVFGIGREPVGWPLRLGLPLIALAFAILVWRRAGGAEAFVRFTTDGSRHFSAFVAACLDPRRWRRRHWLDMTDVAATAMPLPATRCEPDAQRPDIVVLHQESVFDPRLYGLPVTPDVAAFLEPEGGLYGPLNVDVFGGGSWQTEFSILTGFPASSFGADTWAIFRKGAGRFRHTLPLALKALGYETALASSFEKGFMNYDGFYAAAGVDERRFADDFPAPFDRQRLQADYHDATFFAAAEAALFDRPRTAPLFAVLLTNYNHGPHERRLVPHGAAEASRAFALRALDLPAYGEYYARLTETAAAYAAFRARLAERRAGRPLLILRYGDHQPALTREIAARTGRDHEALRFTTPFAIEAIGFTPRPVALPRPLDVAFLGTAALAYGRLPLDPIARARLALMDEIGADYVGTPSTARGRFHRAMIELGHVRLGAPGEALAATAPAPVRGEAERLSEGRCR</sequence>
<name>A0A7W9FIU9_9HYPH</name>
<proteinExistence type="predicted"/>